<evidence type="ECO:0000256" key="3">
    <source>
        <dbReference type="ARBA" id="ARBA00008025"/>
    </source>
</evidence>
<dbReference type="SMART" id="SM01270">
    <property type="entry name" value="Longin"/>
    <property type="match status" value="1"/>
</dbReference>
<dbReference type="Pfam" id="PF25970">
    <property type="entry name" value="SEC22a_C"/>
    <property type="match status" value="1"/>
</dbReference>
<keyword evidence="9" id="KW-1133">Transmembrane helix</keyword>
<dbReference type="Proteomes" id="UP000001593">
    <property type="component" value="Unassembled WGS sequence"/>
</dbReference>
<evidence type="ECO:0000313" key="11">
    <source>
        <dbReference type="EMBL" id="EDO37025.1"/>
    </source>
</evidence>
<dbReference type="PROSITE" id="PS50859">
    <property type="entry name" value="LONGIN"/>
    <property type="match status" value="1"/>
</dbReference>
<dbReference type="GO" id="GO:0005789">
    <property type="term" value="C:endoplasmic reticulum membrane"/>
    <property type="evidence" value="ECO:0007669"/>
    <property type="project" value="UniProtKB-SubCell"/>
</dbReference>
<dbReference type="SUPFAM" id="SSF64356">
    <property type="entry name" value="SNARE-like"/>
    <property type="match status" value="1"/>
</dbReference>
<protein>
    <recommendedName>
        <fullName evidence="10">Longin domain-containing protein</fullName>
    </recommendedName>
</protein>
<evidence type="ECO:0000256" key="1">
    <source>
        <dbReference type="ARBA" id="ARBA00004163"/>
    </source>
</evidence>
<dbReference type="GO" id="GO:0015031">
    <property type="term" value="P:protein transport"/>
    <property type="evidence" value="ECO:0007669"/>
    <property type="project" value="UniProtKB-KW"/>
</dbReference>
<dbReference type="OMA" id="NTGMQEC"/>
<dbReference type="GO" id="GO:0006888">
    <property type="term" value="P:endoplasmic reticulum to Golgi vesicle-mediated transport"/>
    <property type="evidence" value="ECO:0000318"/>
    <property type="project" value="GO_Central"/>
</dbReference>
<dbReference type="GO" id="GO:0005794">
    <property type="term" value="C:Golgi apparatus"/>
    <property type="evidence" value="ECO:0007669"/>
    <property type="project" value="UniProtKB-SubCell"/>
</dbReference>
<feature type="transmembrane region" description="Helical" evidence="9">
    <location>
        <begin position="220"/>
        <end position="242"/>
    </location>
</feature>
<feature type="transmembrane region" description="Helical" evidence="9">
    <location>
        <begin position="179"/>
        <end position="200"/>
    </location>
</feature>
<feature type="transmembrane region" description="Helical" evidence="9">
    <location>
        <begin position="60"/>
        <end position="85"/>
    </location>
</feature>
<dbReference type="HOGENOM" id="CLU_054453_0_0_1"/>
<name>A7SH05_NEMVE</name>
<dbReference type="FunCoup" id="A7SH05">
    <property type="interactions" value="188"/>
</dbReference>
<dbReference type="InterPro" id="IPR059071">
    <property type="entry name" value="SEC22a-c_C"/>
</dbReference>
<evidence type="ECO:0000259" key="10">
    <source>
        <dbReference type="PROSITE" id="PS50859"/>
    </source>
</evidence>
<sequence>MVLFAMISRVSDGMAMSASTDLDMHFELKESKKQAKTLARKANQFPIKCWMRSGNHNIYFIKAVGVCFLAVCEMTYPTVLAFCFLDEIQREFMVTFQSQDVQRAKRPYSFIEFDTFIQKTKQRYNNTRTLTTRINVSEMSEELQNFPPYNINSTELGPLDVGVELKTYKTGGPARKLQPLSWVGLTICMLSAVCALLNFLRCLPFLSFVSIDDEVRSHSMTFFTISVCAYVSLVCFLCYLLLFAVKWRIAMSRTCFAIIIILIYYLNNLRNFWQILFHVMVAMATLHRIAKRQLQEKPPDYNV</sequence>
<feature type="transmembrane region" description="Helical" evidence="9">
    <location>
        <begin position="249"/>
        <end position="266"/>
    </location>
</feature>
<comment type="subcellular location">
    <subcellularLocation>
        <location evidence="1">Endoplasmic reticulum membrane</location>
        <topology evidence="1">Single-pass type IV membrane protein</topology>
    </subcellularLocation>
    <subcellularLocation>
        <location evidence="8">Golgi apparatus</location>
        <location evidence="8">cis-Golgi network membrane</location>
    </subcellularLocation>
    <subcellularLocation>
        <location evidence="2">Melanosome</location>
    </subcellularLocation>
</comment>
<feature type="domain" description="Longin" evidence="10">
    <location>
        <begin position="6"/>
        <end position="117"/>
    </location>
</feature>
<evidence type="ECO:0000256" key="4">
    <source>
        <dbReference type="ARBA" id="ARBA00022927"/>
    </source>
</evidence>
<comment type="function">
    <text evidence="7">SNARE involved in targeting and fusion of ER-derived transport vesicles with the Golgi complex as well as Golgi-derived retrograde transport vesicles with the ER.</text>
</comment>
<evidence type="ECO:0000256" key="8">
    <source>
        <dbReference type="ARBA" id="ARBA00024188"/>
    </source>
</evidence>
<dbReference type="STRING" id="45351.A7SH05"/>
<dbReference type="PhylomeDB" id="A7SH05"/>
<evidence type="ECO:0000256" key="2">
    <source>
        <dbReference type="ARBA" id="ARBA00004223"/>
    </source>
</evidence>
<dbReference type="PANTHER" id="PTHR45837">
    <property type="entry name" value="VESICLE-TRAFFICKING PROTEIN SEC22B"/>
    <property type="match status" value="1"/>
</dbReference>
<keyword evidence="4" id="KW-0813">Transport</keyword>
<keyword evidence="4" id="KW-0653">Protein transport</keyword>
<evidence type="ECO:0000313" key="12">
    <source>
        <dbReference type="Proteomes" id="UP000001593"/>
    </source>
</evidence>
<proteinExistence type="inferred from homology"/>
<dbReference type="CDD" id="cd14824">
    <property type="entry name" value="Longin"/>
    <property type="match status" value="1"/>
</dbReference>
<evidence type="ECO:0000256" key="5">
    <source>
        <dbReference type="ARBA" id="ARBA00023054"/>
    </source>
</evidence>
<dbReference type="InterPro" id="IPR010908">
    <property type="entry name" value="Longin_dom"/>
</dbReference>
<dbReference type="InterPro" id="IPR044565">
    <property type="entry name" value="Sec22"/>
</dbReference>
<dbReference type="InParanoid" id="A7SH05"/>
<keyword evidence="5" id="KW-0175">Coiled coil</keyword>
<evidence type="ECO:0000256" key="7">
    <source>
        <dbReference type="ARBA" id="ARBA00024173"/>
    </source>
</evidence>
<dbReference type="EMBL" id="DS469656">
    <property type="protein sequence ID" value="EDO37025.1"/>
    <property type="molecule type" value="Genomic_DNA"/>
</dbReference>
<evidence type="ECO:0000256" key="6">
    <source>
        <dbReference type="ARBA" id="ARBA00023136"/>
    </source>
</evidence>
<reference evidence="11 12" key="1">
    <citation type="journal article" date="2007" name="Science">
        <title>Sea anemone genome reveals ancestral eumetazoan gene repertoire and genomic organization.</title>
        <authorList>
            <person name="Putnam N.H."/>
            <person name="Srivastava M."/>
            <person name="Hellsten U."/>
            <person name="Dirks B."/>
            <person name="Chapman J."/>
            <person name="Salamov A."/>
            <person name="Terry A."/>
            <person name="Shapiro H."/>
            <person name="Lindquist E."/>
            <person name="Kapitonov V.V."/>
            <person name="Jurka J."/>
            <person name="Genikhovich G."/>
            <person name="Grigoriev I.V."/>
            <person name="Lucas S.M."/>
            <person name="Steele R.E."/>
            <person name="Finnerty J.R."/>
            <person name="Technau U."/>
            <person name="Martindale M.Q."/>
            <person name="Rokhsar D.S."/>
        </authorList>
    </citation>
    <scope>NUCLEOTIDE SEQUENCE [LARGE SCALE GENOMIC DNA]</scope>
    <source>
        <strain evidence="12">CH2 X CH6</strain>
    </source>
</reference>
<comment type="similarity">
    <text evidence="3">Belongs to the synaptobrevin family.</text>
</comment>
<dbReference type="eggNOG" id="KOG0862">
    <property type="taxonomic scope" value="Eukaryota"/>
</dbReference>
<organism evidence="11 12">
    <name type="scientific">Nematostella vectensis</name>
    <name type="common">Starlet sea anemone</name>
    <dbReference type="NCBI Taxonomy" id="45351"/>
    <lineage>
        <taxon>Eukaryota</taxon>
        <taxon>Metazoa</taxon>
        <taxon>Cnidaria</taxon>
        <taxon>Anthozoa</taxon>
        <taxon>Hexacorallia</taxon>
        <taxon>Actiniaria</taxon>
        <taxon>Edwardsiidae</taxon>
        <taxon>Nematostella</taxon>
    </lineage>
</organism>
<evidence type="ECO:0000256" key="9">
    <source>
        <dbReference type="SAM" id="Phobius"/>
    </source>
</evidence>
<dbReference type="InterPro" id="IPR011012">
    <property type="entry name" value="Longin-like_dom_sf"/>
</dbReference>
<keyword evidence="6 9" id="KW-0472">Membrane</keyword>
<keyword evidence="12" id="KW-1185">Reference proteome</keyword>
<dbReference type="Pfam" id="PF13774">
    <property type="entry name" value="Longin"/>
    <property type="match status" value="1"/>
</dbReference>
<accession>A7SH05</accession>
<dbReference type="AlphaFoldDB" id="A7SH05"/>
<gene>
    <name evidence="11" type="ORF">NEMVEDRAFT_v1g118038</name>
</gene>
<keyword evidence="9" id="KW-0812">Transmembrane</keyword>
<dbReference type="Gene3D" id="3.30.450.50">
    <property type="entry name" value="Longin domain"/>
    <property type="match status" value="1"/>
</dbReference>
<dbReference type="GO" id="GO:0006890">
    <property type="term" value="P:retrograde vesicle-mediated transport, Golgi to endoplasmic reticulum"/>
    <property type="evidence" value="ECO:0007669"/>
    <property type="project" value="InterPro"/>
</dbReference>
<dbReference type="GO" id="GO:0005484">
    <property type="term" value="F:SNAP receptor activity"/>
    <property type="evidence" value="ECO:0007669"/>
    <property type="project" value="InterPro"/>
</dbReference>